<feature type="transmembrane region" description="Helical" evidence="10">
    <location>
        <begin position="47"/>
        <end position="68"/>
    </location>
</feature>
<evidence type="ECO:0008006" key="13">
    <source>
        <dbReference type="Google" id="ProtNLM"/>
    </source>
</evidence>
<gene>
    <name evidence="11" type="primary">Necator_chrIII.g9942</name>
    <name evidence="11" type="ORF">RB195_009177</name>
</gene>
<evidence type="ECO:0000256" key="6">
    <source>
        <dbReference type="ARBA" id="ARBA00022989"/>
    </source>
</evidence>
<organism evidence="11 12">
    <name type="scientific">Necator americanus</name>
    <name type="common">Human hookworm</name>
    <dbReference type="NCBI Taxonomy" id="51031"/>
    <lineage>
        <taxon>Eukaryota</taxon>
        <taxon>Metazoa</taxon>
        <taxon>Ecdysozoa</taxon>
        <taxon>Nematoda</taxon>
        <taxon>Chromadorea</taxon>
        <taxon>Rhabditida</taxon>
        <taxon>Rhabditina</taxon>
        <taxon>Rhabditomorpha</taxon>
        <taxon>Strongyloidea</taxon>
        <taxon>Ancylostomatidae</taxon>
        <taxon>Bunostominae</taxon>
        <taxon>Necator</taxon>
    </lineage>
</organism>
<feature type="transmembrane region" description="Helical" evidence="10">
    <location>
        <begin position="6"/>
        <end position="26"/>
    </location>
</feature>
<feature type="repeat" description="Solcar" evidence="8">
    <location>
        <begin position="80"/>
        <end position="163"/>
    </location>
</feature>
<evidence type="ECO:0000256" key="3">
    <source>
        <dbReference type="ARBA" id="ARBA00022448"/>
    </source>
</evidence>
<name>A0ABR1CS44_NECAM</name>
<evidence type="ECO:0000256" key="8">
    <source>
        <dbReference type="PROSITE-ProRule" id="PRU00282"/>
    </source>
</evidence>
<sequence>MAEDVIRWLVCGAGAGLAVDLGLYPLDTMKTRLQSKQGFRAAGGFRNIYSGMGSVAIGSAPGSALFFLTYRSVNGLFSQENSLVHAFSASVGEVAACAVRVPTELVKQRLQASSKKGKLSDMCREIYNSNHLRGFYRGYLSTVAREIPFSIIEFPLWEFLKKKVGERKKADCSPVEGAACGSIAGSVAAAITTPLDVAKTRIMLSKTGKAPTIYSTLKEIYTGAGIPALFSGVTPRVLWMAVGGFVFFGAYETVLSFSYWVSPDKRNNAKNRESQSSRQL</sequence>
<evidence type="ECO:0000313" key="11">
    <source>
        <dbReference type="EMBL" id="KAK6741159.1"/>
    </source>
</evidence>
<comment type="subcellular location">
    <subcellularLocation>
        <location evidence="1">Membrane</location>
        <topology evidence="1">Multi-pass membrane protein</topology>
    </subcellularLocation>
</comment>
<feature type="repeat" description="Solcar" evidence="8">
    <location>
        <begin position="3"/>
        <end position="76"/>
    </location>
</feature>
<dbReference type="EMBL" id="JAVFWL010000003">
    <property type="protein sequence ID" value="KAK6741159.1"/>
    <property type="molecule type" value="Genomic_DNA"/>
</dbReference>
<evidence type="ECO:0000256" key="4">
    <source>
        <dbReference type="ARBA" id="ARBA00022692"/>
    </source>
</evidence>
<feature type="repeat" description="Solcar" evidence="8">
    <location>
        <begin position="172"/>
        <end position="257"/>
    </location>
</feature>
<keyword evidence="4 8" id="KW-0812">Transmembrane</keyword>
<evidence type="ECO:0000256" key="2">
    <source>
        <dbReference type="ARBA" id="ARBA00006375"/>
    </source>
</evidence>
<evidence type="ECO:0000313" key="12">
    <source>
        <dbReference type="Proteomes" id="UP001303046"/>
    </source>
</evidence>
<comment type="caution">
    <text evidence="11">The sequence shown here is derived from an EMBL/GenBank/DDBJ whole genome shotgun (WGS) entry which is preliminary data.</text>
</comment>
<dbReference type="InterPro" id="IPR023395">
    <property type="entry name" value="MCP_dom_sf"/>
</dbReference>
<reference evidence="11 12" key="1">
    <citation type="submission" date="2023-08" db="EMBL/GenBank/DDBJ databases">
        <title>A Necator americanus chromosomal reference genome.</title>
        <authorList>
            <person name="Ilik V."/>
            <person name="Petrzelkova K.J."/>
            <person name="Pardy F."/>
            <person name="Fuh T."/>
            <person name="Niatou-Singa F.S."/>
            <person name="Gouil Q."/>
            <person name="Baker L."/>
            <person name="Ritchie M.E."/>
            <person name="Jex A.R."/>
            <person name="Gazzola D."/>
            <person name="Li H."/>
            <person name="Toshio Fujiwara R."/>
            <person name="Zhan B."/>
            <person name="Aroian R.V."/>
            <person name="Pafco B."/>
            <person name="Schwarz E.M."/>
        </authorList>
    </citation>
    <scope>NUCLEOTIDE SEQUENCE [LARGE SCALE GENOMIC DNA]</scope>
    <source>
        <strain evidence="11 12">Aroian</strain>
        <tissue evidence="11">Whole animal</tissue>
    </source>
</reference>
<keyword evidence="7 8" id="KW-0472">Membrane</keyword>
<dbReference type="Gene3D" id="1.50.40.10">
    <property type="entry name" value="Mitochondrial carrier domain"/>
    <property type="match status" value="1"/>
</dbReference>
<protein>
    <recommendedName>
        <fullName evidence="13">S-adenosylmethionine mitochondrial carrier protein</fullName>
    </recommendedName>
</protein>
<keyword evidence="6 10" id="KW-1133">Transmembrane helix</keyword>
<evidence type="ECO:0000256" key="5">
    <source>
        <dbReference type="ARBA" id="ARBA00022737"/>
    </source>
</evidence>
<evidence type="ECO:0000256" key="1">
    <source>
        <dbReference type="ARBA" id="ARBA00004141"/>
    </source>
</evidence>
<feature type="transmembrane region" description="Helical" evidence="10">
    <location>
        <begin position="237"/>
        <end position="262"/>
    </location>
</feature>
<dbReference type="Proteomes" id="UP001303046">
    <property type="component" value="Unassembled WGS sequence"/>
</dbReference>
<evidence type="ECO:0000256" key="9">
    <source>
        <dbReference type="RuleBase" id="RU000488"/>
    </source>
</evidence>
<keyword evidence="12" id="KW-1185">Reference proteome</keyword>
<dbReference type="SUPFAM" id="SSF103506">
    <property type="entry name" value="Mitochondrial carrier"/>
    <property type="match status" value="1"/>
</dbReference>
<evidence type="ECO:0000256" key="10">
    <source>
        <dbReference type="SAM" id="Phobius"/>
    </source>
</evidence>
<dbReference type="PANTHER" id="PTHR45667">
    <property type="entry name" value="S-ADENOSYLMETHIONINE MITOCHONDRIAL CARRIER PROTEIN"/>
    <property type="match status" value="1"/>
</dbReference>
<accession>A0ABR1CS44</accession>
<proteinExistence type="inferred from homology"/>
<evidence type="ECO:0000256" key="7">
    <source>
        <dbReference type="ARBA" id="ARBA00023136"/>
    </source>
</evidence>
<comment type="similarity">
    <text evidence="2 9">Belongs to the mitochondrial carrier (TC 2.A.29) family.</text>
</comment>
<dbReference type="PROSITE" id="PS50920">
    <property type="entry name" value="SOLCAR"/>
    <property type="match status" value="3"/>
</dbReference>
<dbReference type="InterPro" id="IPR018108">
    <property type="entry name" value="MCP_transmembrane"/>
</dbReference>
<keyword evidence="5" id="KW-0677">Repeat</keyword>
<keyword evidence="3 9" id="KW-0813">Transport</keyword>
<dbReference type="Pfam" id="PF00153">
    <property type="entry name" value="Mito_carr"/>
    <property type="match status" value="3"/>
</dbReference>